<proteinExistence type="predicted"/>
<keyword evidence="1" id="KW-1133">Transmembrane helix</keyword>
<protein>
    <submittedName>
        <fullName evidence="3">Uncharacterized protein</fullName>
    </submittedName>
</protein>
<evidence type="ECO:0000313" key="3">
    <source>
        <dbReference type="EMBL" id="CAB3388554.1"/>
    </source>
</evidence>
<dbReference type="AlphaFoldDB" id="A0A8S1EE15"/>
<sequence>MGAVGKSIFLLTAVTFLLQISDSNAAFREFQDQKRDNFEMCVGGNGKEQLYRFCQRKVSANSRECYRREDMNGVCGCTVSQSSGGKNGLFNLAINCNGDSDSADICPQQKLGLYFQSDPITVEKTDCNCEKDATSSIQSAIICVLVVIIICLICKDRLLRYYRDYCQRRPAGTQRKAATHDGAQLFPAAETEPLEEVQIPKEEFL</sequence>
<keyword evidence="1" id="KW-0472">Membrane</keyword>
<dbReference type="Proteomes" id="UP000494165">
    <property type="component" value="Unassembled WGS sequence"/>
</dbReference>
<accession>A0A8S1EE15</accession>
<reference evidence="3 4" key="1">
    <citation type="submission" date="2020-04" db="EMBL/GenBank/DDBJ databases">
        <authorList>
            <person name="Alioto T."/>
            <person name="Alioto T."/>
            <person name="Gomez Garrido J."/>
        </authorList>
    </citation>
    <scope>NUCLEOTIDE SEQUENCE [LARGE SCALE GENOMIC DNA]</scope>
</reference>
<evidence type="ECO:0000313" key="4">
    <source>
        <dbReference type="Proteomes" id="UP000494165"/>
    </source>
</evidence>
<evidence type="ECO:0000256" key="1">
    <source>
        <dbReference type="SAM" id="Phobius"/>
    </source>
</evidence>
<dbReference type="EMBL" id="CADEPI010000813">
    <property type="protein sequence ID" value="CAB3388554.1"/>
    <property type="molecule type" value="Genomic_DNA"/>
</dbReference>
<name>A0A8S1EE15_9INSE</name>
<comment type="caution">
    <text evidence="3">The sequence shown here is derived from an EMBL/GenBank/DDBJ whole genome shotgun (WGS) entry which is preliminary data.</text>
</comment>
<feature type="signal peptide" evidence="2">
    <location>
        <begin position="1"/>
        <end position="25"/>
    </location>
</feature>
<feature type="chain" id="PRO_5035859126" evidence="2">
    <location>
        <begin position="26"/>
        <end position="205"/>
    </location>
</feature>
<feature type="transmembrane region" description="Helical" evidence="1">
    <location>
        <begin position="137"/>
        <end position="154"/>
    </location>
</feature>
<keyword evidence="2" id="KW-0732">Signal</keyword>
<keyword evidence="4" id="KW-1185">Reference proteome</keyword>
<evidence type="ECO:0000256" key="2">
    <source>
        <dbReference type="SAM" id="SignalP"/>
    </source>
</evidence>
<keyword evidence="1" id="KW-0812">Transmembrane</keyword>
<organism evidence="3 4">
    <name type="scientific">Cloeon dipterum</name>
    <dbReference type="NCBI Taxonomy" id="197152"/>
    <lineage>
        <taxon>Eukaryota</taxon>
        <taxon>Metazoa</taxon>
        <taxon>Ecdysozoa</taxon>
        <taxon>Arthropoda</taxon>
        <taxon>Hexapoda</taxon>
        <taxon>Insecta</taxon>
        <taxon>Pterygota</taxon>
        <taxon>Palaeoptera</taxon>
        <taxon>Ephemeroptera</taxon>
        <taxon>Pisciforma</taxon>
        <taxon>Baetidae</taxon>
        <taxon>Cloeon</taxon>
    </lineage>
</organism>
<gene>
    <name evidence="3" type="ORF">CLODIP_2_CD13170</name>
</gene>